<organism evidence="1 2">
    <name type="scientific">Elysia crispata</name>
    <name type="common">lettuce slug</name>
    <dbReference type="NCBI Taxonomy" id="231223"/>
    <lineage>
        <taxon>Eukaryota</taxon>
        <taxon>Metazoa</taxon>
        <taxon>Spiralia</taxon>
        <taxon>Lophotrochozoa</taxon>
        <taxon>Mollusca</taxon>
        <taxon>Gastropoda</taxon>
        <taxon>Heterobranchia</taxon>
        <taxon>Euthyneura</taxon>
        <taxon>Panpulmonata</taxon>
        <taxon>Sacoglossa</taxon>
        <taxon>Placobranchoidea</taxon>
        <taxon>Plakobranchidae</taxon>
        <taxon>Elysia</taxon>
    </lineage>
</organism>
<accession>A0AAE1EAM9</accession>
<dbReference type="EMBL" id="JAWDGP010000598">
    <property type="protein sequence ID" value="KAK3799018.1"/>
    <property type="molecule type" value="Genomic_DNA"/>
</dbReference>
<proteinExistence type="predicted"/>
<evidence type="ECO:0000313" key="1">
    <source>
        <dbReference type="EMBL" id="KAK3799018.1"/>
    </source>
</evidence>
<dbReference type="AlphaFoldDB" id="A0AAE1EAM9"/>
<keyword evidence="2" id="KW-1185">Reference proteome</keyword>
<sequence>MFYRGEASGLTQLTRKRSKAHYFRLLYHDEVSDGHGATHIRVLPPEVLDSTSDQLTQSQVMNSGVRALTQLTFLCLSFYKSEGGGGGFYVLFGQPGQRYLLSLNLCNRGEFRSIH</sequence>
<name>A0AAE1EAM9_9GAST</name>
<protein>
    <submittedName>
        <fullName evidence="1">Uncharacterized protein</fullName>
    </submittedName>
</protein>
<comment type="caution">
    <text evidence="1">The sequence shown here is derived from an EMBL/GenBank/DDBJ whole genome shotgun (WGS) entry which is preliminary data.</text>
</comment>
<evidence type="ECO:0000313" key="2">
    <source>
        <dbReference type="Proteomes" id="UP001283361"/>
    </source>
</evidence>
<dbReference type="Proteomes" id="UP001283361">
    <property type="component" value="Unassembled WGS sequence"/>
</dbReference>
<reference evidence="1" key="1">
    <citation type="journal article" date="2023" name="G3 (Bethesda)">
        <title>A reference genome for the long-term kleptoplast-retaining sea slug Elysia crispata morphotype clarki.</title>
        <authorList>
            <person name="Eastman K.E."/>
            <person name="Pendleton A.L."/>
            <person name="Shaikh M.A."/>
            <person name="Suttiyut T."/>
            <person name="Ogas R."/>
            <person name="Tomko P."/>
            <person name="Gavelis G."/>
            <person name="Widhalm J.R."/>
            <person name="Wisecaver J.H."/>
        </authorList>
    </citation>
    <scope>NUCLEOTIDE SEQUENCE</scope>
    <source>
        <strain evidence="1">ECLA1</strain>
    </source>
</reference>
<gene>
    <name evidence="1" type="ORF">RRG08_048089</name>
</gene>